<reference evidence="1 2" key="1">
    <citation type="submission" date="2018-02" db="EMBL/GenBank/DDBJ databases">
        <title>Comparative genomes isolates from brazilian mangrove.</title>
        <authorList>
            <person name="Araujo J.E."/>
            <person name="Taketani R.G."/>
            <person name="Silva M.C.P."/>
            <person name="Loureco M.V."/>
            <person name="Andreote F.D."/>
        </authorList>
    </citation>
    <scope>NUCLEOTIDE SEQUENCE [LARGE SCALE GENOMIC DNA]</scope>
    <source>
        <strain evidence="1 2">NAP PRIS-MGV</strain>
    </source>
</reference>
<sequence length="180" mass="19377">MKLGDHKMRFNRIDKSNRWRAWLPLFVVGMMTGFAGCGSEPPNPDGRETVTGSIKLNGTPLIGMAGIKFVPVEGGDGGGQGQIKEGSFVLSGYDGVKPGKYIVQVFATVDFDKSTGKIGDATMQFGNEVTVDIIPPEFNQESKIEFEVVAGGNNVFDYDIQTDFVPKMPKNAQGKGAIPL</sequence>
<evidence type="ECO:0000313" key="2">
    <source>
        <dbReference type="Proteomes" id="UP000239388"/>
    </source>
</evidence>
<proteinExistence type="predicted"/>
<evidence type="ECO:0000313" key="1">
    <source>
        <dbReference type="EMBL" id="PQO40933.1"/>
    </source>
</evidence>
<name>A0A2S8G930_9BACT</name>
<dbReference type="Proteomes" id="UP000239388">
    <property type="component" value="Unassembled WGS sequence"/>
</dbReference>
<dbReference type="AlphaFoldDB" id="A0A2S8G930"/>
<accession>A0A2S8G930</accession>
<dbReference type="EMBL" id="PUIB01000007">
    <property type="protein sequence ID" value="PQO40933.1"/>
    <property type="molecule type" value="Genomic_DNA"/>
</dbReference>
<protein>
    <recommendedName>
        <fullName evidence="3">Carboxypeptidase regulatory-like domain-containing protein</fullName>
    </recommendedName>
</protein>
<gene>
    <name evidence="1" type="ORF">C5Y98_04965</name>
</gene>
<comment type="caution">
    <text evidence="1">The sequence shown here is derived from an EMBL/GenBank/DDBJ whole genome shotgun (WGS) entry which is preliminary data.</text>
</comment>
<organism evidence="1 2">
    <name type="scientific">Blastopirellula marina</name>
    <dbReference type="NCBI Taxonomy" id="124"/>
    <lineage>
        <taxon>Bacteria</taxon>
        <taxon>Pseudomonadati</taxon>
        <taxon>Planctomycetota</taxon>
        <taxon>Planctomycetia</taxon>
        <taxon>Pirellulales</taxon>
        <taxon>Pirellulaceae</taxon>
        <taxon>Blastopirellula</taxon>
    </lineage>
</organism>
<evidence type="ECO:0008006" key="3">
    <source>
        <dbReference type="Google" id="ProtNLM"/>
    </source>
</evidence>